<sequence length="91" mass="10512">MEQHILTPPLARALCDSFDYFQKVKNCSREGFQQNGWITLCGNISVLGDAVVGPSYGRCSRPLEVLLVLVRESGTERGGLWWKLWWLWLWE</sequence>
<comment type="caution">
    <text evidence="1">The sequence shown here is derived from an EMBL/GenBank/DDBJ whole genome shotgun (WGS) entry which is preliminary data.</text>
</comment>
<name>A0AAE1Q9J0_9EUCA</name>
<gene>
    <name evidence="1" type="ORF">Pmani_006855</name>
</gene>
<evidence type="ECO:0000313" key="2">
    <source>
        <dbReference type="Proteomes" id="UP001292094"/>
    </source>
</evidence>
<dbReference type="EMBL" id="JAWZYT010000520">
    <property type="protein sequence ID" value="KAK4322396.1"/>
    <property type="molecule type" value="Genomic_DNA"/>
</dbReference>
<protein>
    <submittedName>
        <fullName evidence="1">Uncharacterized protein</fullName>
    </submittedName>
</protein>
<dbReference type="AlphaFoldDB" id="A0AAE1Q9J0"/>
<evidence type="ECO:0000313" key="1">
    <source>
        <dbReference type="EMBL" id="KAK4322396.1"/>
    </source>
</evidence>
<accession>A0AAE1Q9J0</accession>
<reference evidence="1" key="1">
    <citation type="submission" date="2023-11" db="EMBL/GenBank/DDBJ databases">
        <title>Genome assemblies of two species of porcelain crab, Petrolisthes cinctipes and Petrolisthes manimaculis (Anomura: Porcellanidae).</title>
        <authorList>
            <person name="Angst P."/>
        </authorList>
    </citation>
    <scope>NUCLEOTIDE SEQUENCE</scope>
    <source>
        <strain evidence="1">PB745_02</strain>
        <tissue evidence="1">Gill</tissue>
    </source>
</reference>
<organism evidence="1 2">
    <name type="scientific">Petrolisthes manimaculis</name>
    <dbReference type="NCBI Taxonomy" id="1843537"/>
    <lineage>
        <taxon>Eukaryota</taxon>
        <taxon>Metazoa</taxon>
        <taxon>Ecdysozoa</taxon>
        <taxon>Arthropoda</taxon>
        <taxon>Crustacea</taxon>
        <taxon>Multicrustacea</taxon>
        <taxon>Malacostraca</taxon>
        <taxon>Eumalacostraca</taxon>
        <taxon>Eucarida</taxon>
        <taxon>Decapoda</taxon>
        <taxon>Pleocyemata</taxon>
        <taxon>Anomura</taxon>
        <taxon>Galatheoidea</taxon>
        <taxon>Porcellanidae</taxon>
        <taxon>Petrolisthes</taxon>
    </lineage>
</organism>
<proteinExistence type="predicted"/>
<dbReference type="Proteomes" id="UP001292094">
    <property type="component" value="Unassembled WGS sequence"/>
</dbReference>
<keyword evidence="2" id="KW-1185">Reference proteome</keyword>